<dbReference type="EMBL" id="CP119317">
    <property type="protein sequence ID" value="WEK55849.1"/>
    <property type="molecule type" value="Genomic_DNA"/>
</dbReference>
<dbReference type="InterPro" id="IPR001173">
    <property type="entry name" value="Glyco_trans_2-like"/>
</dbReference>
<dbReference type="SUPFAM" id="SSF48452">
    <property type="entry name" value="TPR-like"/>
    <property type="match status" value="1"/>
</dbReference>
<dbReference type="InterPro" id="IPR029044">
    <property type="entry name" value="Nucleotide-diphossugar_trans"/>
</dbReference>
<proteinExistence type="predicted"/>
<protein>
    <submittedName>
        <fullName evidence="2">Glycosyltransferase family 2 protein</fullName>
    </submittedName>
</protein>
<evidence type="ECO:0000313" key="2">
    <source>
        <dbReference type="EMBL" id="WEK55849.1"/>
    </source>
</evidence>
<dbReference type="PANTHER" id="PTHR43630">
    <property type="entry name" value="POLY-BETA-1,6-N-ACETYL-D-GLUCOSAMINE SYNTHASE"/>
    <property type="match status" value="1"/>
</dbReference>
<reference evidence="2" key="1">
    <citation type="submission" date="2023-03" db="EMBL/GenBank/DDBJ databases">
        <title>Andean soil-derived lignocellulolytic bacterial consortium as a source of novel taxa and putative plastic-active enzymes.</title>
        <authorList>
            <person name="Diaz-Garcia L."/>
            <person name="Chuvochina M."/>
            <person name="Feuerriegel G."/>
            <person name="Bunk B."/>
            <person name="Sproer C."/>
            <person name="Streit W.R."/>
            <person name="Rodriguez L.M."/>
            <person name="Overmann J."/>
            <person name="Jimenez D.J."/>
        </authorList>
    </citation>
    <scope>NUCLEOTIDE SEQUENCE</scope>
    <source>
        <strain evidence="2">MAG 2441</strain>
    </source>
</reference>
<dbReference type="Proteomes" id="UP001178662">
    <property type="component" value="Chromosome"/>
</dbReference>
<evidence type="ECO:0000259" key="1">
    <source>
        <dbReference type="Pfam" id="PF00535"/>
    </source>
</evidence>
<dbReference type="CDD" id="cd02511">
    <property type="entry name" value="Beta4Glucosyltransferase"/>
    <property type="match status" value="1"/>
</dbReference>
<dbReference type="SUPFAM" id="SSF53448">
    <property type="entry name" value="Nucleotide-diphospho-sugar transferases"/>
    <property type="match status" value="1"/>
</dbReference>
<sequence>MITISLCMIVKNEEETLERCLTSVQSIADEIVIVDTGSTDRTKEIAARFTDKIVDFEWIDDFGAARNYAFSQAEKEYILWLDADDIFEEKDRAKLIELKKTLDPSIDTVMMPYHLTFDQLGNPAFSMRRNRLVRRDRGFVWIGAVHEYLEVSGKSLFSDVAVTHKKDRVYTDRNLRIYQKRSQSGETFSTRDLYYYANELYDHTYIEEAILIYEKFWNTNLGWVEDRIASCLKLADCYSRMGERENQLSVLFRSFALDNPRAEICCRLGAFFMDCKRWKQAKYWYLAAATLGEPPVTGGMIDYPSWTWLPRVQLCVCCDRLGEYEEAYHHNEIGLSYIPTHASMLHNKSYLEKVMSKKQE</sequence>
<organism evidence="2 3">
    <name type="scientific">Candidatus Cohnella colombiensis</name>
    <dbReference type="NCBI Taxonomy" id="3121368"/>
    <lineage>
        <taxon>Bacteria</taxon>
        <taxon>Bacillati</taxon>
        <taxon>Bacillota</taxon>
        <taxon>Bacilli</taxon>
        <taxon>Bacillales</taxon>
        <taxon>Paenibacillaceae</taxon>
        <taxon>Cohnella</taxon>
    </lineage>
</organism>
<keyword evidence="3" id="KW-1185">Reference proteome</keyword>
<dbReference type="InterPro" id="IPR011990">
    <property type="entry name" value="TPR-like_helical_dom_sf"/>
</dbReference>
<dbReference type="Gene3D" id="3.90.550.10">
    <property type="entry name" value="Spore Coat Polysaccharide Biosynthesis Protein SpsA, Chain A"/>
    <property type="match status" value="1"/>
</dbReference>
<evidence type="ECO:0000313" key="3">
    <source>
        <dbReference type="Proteomes" id="UP001178662"/>
    </source>
</evidence>
<accession>A0AA95EZQ9</accession>
<feature type="domain" description="Glycosyltransferase 2-like" evidence="1">
    <location>
        <begin position="5"/>
        <end position="106"/>
    </location>
</feature>
<gene>
    <name evidence="2" type="ORF">P0Y55_07335</name>
</gene>
<name>A0AA95EZQ9_9BACL</name>
<dbReference type="Pfam" id="PF00535">
    <property type="entry name" value="Glycos_transf_2"/>
    <property type="match status" value="1"/>
</dbReference>
<dbReference type="AlphaFoldDB" id="A0AA95EZQ9"/>
<dbReference type="Gene3D" id="1.25.40.10">
    <property type="entry name" value="Tetratricopeptide repeat domain"/>
    <property type="match status" value="1"/>
</dbReference>
<dbReference type="PANTHER" id="PTHR43630:SF2">
    <property type="entry name" value="GLYCOSYLTRANSFERASE"/>
    <property type="match status" value="1"/>
</dbReference>